<dbReference type="GO" id="GO:0016679">
    <property type="term" value="F:oxidoreductase activity, acting on diphenols and related substances as donors"/>
    <property type="evidence" value="ECO:0007669"/>
    <property type="project" value="TreeGrafter"/>
</dbReference>
<proteinExistence type="inferred from homology"/>
<evidence type="ECO:0000259" key="8">
    <source>
        <dbReference type="Pfam" id="PF01794"/>
    </source>
</evidence>
<name>A0A2S8S6X8_9RHOB</name>
<dbReference type="GO" id="GO:0046872">
    <property type="term" value="F:metal ion binding"/>
    <property type="evidence" value="ECO:0007669"/>
    <property type="project" value="UniProtKB-KW"/>
</dbReference>
<organism evidence="9 10">
    <name type="scientific">Albidovulum denitrificans</name>
    <dbReference type="NCBI Taxonomy" id="404881"/>
    <lineage>
        <taxon>Bacteria</taxon>
        <taxon>Pseudomonadati</taxon>
        <taxon>Pseudomonadota</taxon>
        <taxon>Alphaproteobacteria</taxon>
        <taxon>Rhodobacterales</taxon>
        <taxon>Paracoccaceae</taxon>
        <taxon>Albidovulum</taxon>
    </lineage>
</organism>
<feature type="domain" description="Ferric oxidoreductase" evidence="8">
    <location>
        <begin position="53"/>
        <end position="163"/>
    </location>
</feature>
<evidence type="ECO:0000313" key="9">
    <source>
        <dbReference type="EMBL" id="PQV56534.1"/>
    </source>
</evidence>
<evidence type="ECO:0000256" key="5">
    <source>
        <dbReference type="ARBA" id="ARBA00023004"/>
    </source>
</evidence>
<dbReference type="GO" id="GO:0005886">
    <property type="term" value="C:plasma membrane"/>
    <property type="evidence" value="ECO:0007669"/>
    <property type="project" value="UniProtKB-SubCell"/>
</dbReference>
<dbReference type="NCBIfam" id="NF003833">
    <property type="entry name" value="PRK05419.1-5"/>
    <property type="match status" value="1"/>
</dbReference>
<dbReference type="RefSeq" id="WP_211301697.1">
    <property type="nucleotide sequence ID" value="NZ_PVEP01000004.1"/>
</dbReference>
<dbReference type="PANTHER" id="PTHR36964">
    <property type="entry name" value="PROTEIN-METHIONINE-SULFOXIDE REDUCTASE HEME-BINDING SUBUNIT MSRQ"/>
    <property type="match status" value="1"/>
</dbReference>
<dbReference type="EMBL" id="PVEP01000004">
    <property type="protein sequence ID" value="PQV56534.1"/>
    <property type="molecule type" value="Genomic_DNA"/>
</dbReference>
<dbReference type="PANTHER" id="PTHR36964:SF1">
    <property type="entry name" value="PROTEIN-METHIONINE-SULFOXIDE REDUCTASE HEME-BINDING SUBUNIT MSRQ"/>
    <property type="match status" value="1"/>
</dbReference>
<evidence type="ECO:0000256" key="1">
    <source>
        <dbReference type="ARBA" id="ARBA00004141"/>
    </source>
</evidence>
<feature type="transmembrane region" description="Helical" evidence="7">
    <location>
        <begin position="178"/>
        <end position="195"/>
    </location>
</feature>
<feature type="transmembrane region" description="Helical" evidence="7">
    <location>
        <begin position="154"/>
        <end position="172"/>
    </location>
</feature>
<dbReference type="GO" id="GO:0030091">
    <property type="term" value="P:protein repair"/>
    <property type="evidence" value="ECO:0007669"/>
    <property type="project" value="UniProtKB-UniRule"/>
</dbReference>
<keyword evidence="7" id="KW-0249">Electron transport</keyword>
<dbReference type="InterPro" id="IPR022837">
    <property type="entry name" value="MsrQ-like"/>
</dbReference>
<sequence length="215" mass="23432">MLADRLNALFRKLPAWPIYIVGPLPGIWLYWQGATGALGADPVRAIEHQTGLYALQLIIAGLAVTPLRGFAGLNLLKFRRAIGIMAFAYAGLHLFTWAALDMGLYWAQALGDIVKRPYITIGMAAFLLLVPLVATSNDRAVRRLGAVRWRKLHWLTYPAALLAALHFVWLVKAWPLEPFVYLGAVLGLLGLRVVAKGARSASRRKGAAAPSPTAS</sequence>
<comment type="cofactor">
    <cofactor evidence="7">
        <name>heme b</name>
        <dbReference type="ChEBI" id="CHEBI:60344"/>
    </cofactor>
    <text evidence="7">Binds 1 heme b (iron(II)-protoporphyrin IX) group per subunit.</text>
</comment>
<dbReference type="GO" id="GO:0010181">
    <property type="term" value="F:FMN binding"/>
    <property type="evidence" value="ECO:0007669"/>
    <property type="project" value="UniProtKB-UniRule"/>
</dbReference>
<keyword evidence="10" id="KW-1185">Reference proteome</keyword>
<evidence type="ECO:0000256" key="6">
    <source>
        <dbReference type="ARBA" id="ARBA00023136"/>
    </source>
</evidence>
<feature type="transmembrane region" description="Helical" evidence="7">
    <location>
        <begin position="12"/>
        <end position="31"/>
    </location>
</feature>
<feature type="transmembrane region" description="Helical" evidence="7">
    <location>
        <begin position="51"/>
        <end position="70"/>
    </location>
</feature>
<evidence type="ECO:0000256" key="4">
    <source>
        <dbReference type="ARBA" id="ARBA00022989"/>
    </source>
</evidence>
<dbReference type="HAMAP" id="MF_01207">
    <property type="entry name" value="MsrQ"/>
    <property type="match status" value="1"/>
</dbReference>
<dbReference type="Pfam" id="PF01794">
    <property type="entry name" value="Ferric_reduct"/>
    <property type="match status" value="1"/>
</dbReference>
<comment type="cofactor">
    <cofactor evidence="7">
        <name>FMN</name>
        <dbReference type="ChEBI" id="CHEBI:58210"/>
    </cofactor>
    <text evidence="7">Binds 1 FMN per subunit.</text>
</comment>
<keyword evidence="5 7" id="KW-0408">Iron</keyword>
<dbReference type="Proteomes" id="UP000238338">
    <property type="component" value="Unassembled WGS sequence"/>
</dbReference>
<keyword evidence="7" id="KW-0285">Flavoprotein</keyword>
<comment type="subunit">
    <text evidence="7">Heterodimer of a catalytic subunit (MsrP) and a heme-binding subunit (MsrQ).</text>
</comment>
<evidence type="ECO:0000256" key="7">
    <source>
        <dbReference type="HAMAP-Rule" id="MF_01207"/>
    </source>
</evidence>
<comment type="similarity">
    <text evidence="7">Belongs to the MsrQ family.</text>
</comment>
<keyword evidence="7" id="KW-0479">Metal-binding</keyword>
<dbReference type="AlphaFoldDB" id="A0A2S8S6X8"/>
<keyword evidence="7" id="KW-0288">FMN</keyword>
<evidence type="ECO:0000313" key="10">
    <source>
        <dbReference type="Proteomes" id="UP000238338"/>
    </source>
</evidence>
<keyword evidence="7" id="KW-1003">Cell membrane</keyword>
<dbReference type="GO" id="GO:0009055">
    <property type="term" value="F:electron transfer activity"/>
    <property type="evidence" value="ECO:0007669"/>
    <property type="project" value="UniProtKB-UniRule"/>
</dbReference>
<gene>
    <name evidence="7" type="primary">msrQ</name>
    <name evidence="9" type="ORF">LX70_02105</name>
</gene>
<keyword evidence="6 7" id="KW-0472">Membrane</keyword>
<keyword evidence="2 7" id="KW-0813">Transport</keyword>
<reference evidence="9 10" key="1">
    <citation type="submission" date="2018-02" db="EMBL/GenBank/DDBJ databases">
        <title>Genomic Encyclopedia of Archaeal and Bacterial Type Strains, Phase II (KMG-II): from individual species to whole genera.</title>
        <authorList>
            <person name="Goeker M."/>
        </authorList>
    </citation>
    <scope>NUCLEOTIDE SEQUENCE [LARGE SCALE GENOMIC DNA]</scope>
    <source>
        <strain evidence="9 10">DSM 18921</strain>
    </source>
</reference>
<comment type="caution">
    <text evidence="9">The sequence shown here is derived from an EMBL/GenBank/DDBJ whole genome shotgun (WGS) entry which is preliminary data.</text>
</comment>
<accession>A0A2S8S6X8</accession>
<comment type="function">
    <text evidence="7">Part of the MsrPQ system that repairs oxidized periplasmic proteins containing methionine sulfoxide residues (Met-O), using respiratory chain electrons. Thus protects these proteins from oxidative-stress damage caused by reactive species of oxygen and chlorine generated by the host defense mechanisms. MsrPQ is essential for the maintenance of envelope integrity under bleach stress, rescuing a wide series of structurally unrelated periplasmic proteins from methionine oxidation. MsrQ provides electrons for reduction to the reductase catalytic subunit MsrP, using the quinone pool of the respiratory chain.</text>
</comment>
<feature type="transmembrane region" description="Helical" evidence="7">
    <location>
        <begin position="82"/>
        <end position="106"/>
    </location>
</feature>
<keyword evidence="7" id="KW-0349">Heme</keyword>
<dbReference type="GO" id="GO:0020037">
    <property type="term" value="F:heme binding"/>
    <property type="evidence" value="ECO:0007669"/>
    <property type="project" value="UniProtKB-UniRule"/>
</dbReference>
<comment type="subcellular location">
    <subcellularLocation>
        <location evidence="7">Cell membrane</location>
        <topology evidence="7">Multi-pass membrane protein</topology>
    </subcellularLocation>
    <subcellularLocation>
        <location evidence="1">Membrane</location>
        <topology evidence="1">Multi-pass membrane protein</topology>
    </subcellularLocation>
</comment>
<protein>
    <recommendedName>
        <fullName evidence="7">Protein-methionine-sulfoxide reductase heme-binding subunit MsrQ</fullName>
    </recommendedName>
    <alternativeName>
        <fullName evidence="7">Flavocytochrome MsrQ</fullName>
    </alternativeName>
</protein>
<keyword evidence="3 7" id="KW-0812">Transmembrane</keyword>
<keyword evidence="4 7" id="KW-1133">Transmembrane helix</keyword>
<feature type="transmembrane region" description="Helical" evidence="7">
    <location>
        <begin position="118"/>
        <end position="134"/>
    </location>
</feature>
<evidence type="ECO:0000256" key="3">
    <source>
        <dbReference type="ARBA" id="ARBA00022692"/>
    </source>
</evidence>
<dbReference type="InterPro" id="IPR013130">
    <property type="entry name" value="Fe3_Rdtase_TM_dom"/>
</dbReference>
<evidence type="ECO:0000256" key="2">
    <source>
        <dbReference type="ARBA" id="ARBA00022448"/>
    </source>
</evidence>